<name>A0ABU0Q898_STRAH</name>
<keyword evidence="5" id="KW-1185">Reference proteome</keyword>
<dbReference type="EMBL" id="JAUSYA010000001">
    <property type="protein sequence ID" value="MDQ0686381.1"/>
    <property type="molecule type" value="Genomic_DNA"/>
</dbReference>
<protein>
    <submittedName>
        <fullName evidence="4">Metal-dependent peptidase</fullName>
    </submittedName>
</protein>
<dbReference type="InterPro" id="IPR018698">
    <property type="entry name" value="VWA-like_dom"/>
</dbReference>
<evidence type="ECO:0000259" key="2">
    <source>
        <dbReference type="Pfam" id="PF09967"/>
    </source>
</evidence>
<comment type="caution">
    <text evidence="4">The sequence shown here is derived from an EMBL/GenBank/DDBJ whole genome shotgun (WGS) entry which is preliminary data.</text>
</comment>
<feature type="region of interest" description="Disordered" evidence="1">
    <location>
        <begin position="24"/>
        <end position="77"/>
    </location>
</feature>
<dbReference type="InterPro" id="IPR036465">
    <property type="entry name" value="vWFA_dom_sf"/>
</dbReference>
<dbReference type="Proteomes" id="UP001243364">
    <property type="component" value="Unassembled WGS sequence"/>
</dbReference>
<dbReference type="PANTHER" id="PTHR38730:SF1">
    <property type="entry name" value="SLL7028 PROTEIN"/>
    <property type="match status" value="1"/>
</dbReference>
<evidence type="ECO:0000313" key="4">
    <source>
        <dbReference type="EMBL" id="MDQ0686381.1"/>
    </source>
</evidence>
<feature type="domain" description="Putative metallopeptidase" evidence="3">
    <location>
        <begin position="105"/>
        <end position="360"/>
    </location>
</feature>
<reference evidence="4 5" key="1">
    <citation type="submission" date="2023-07" db="EMBL/GenBank/DDBJ databases">
        <title>Comparative genomics of wheat-associated soil bacteria to identify genetic determinants of phenazine resistance.</title>
        <authorList>
            <person name="Mouncey N."/>
        </authorList>
    </citation>
    <scope>NUCLEOTIDE SEQUENCE [LARGE SCALE GENOMIC DNA]</scope>
    <source>
        <strain evidence="4 5">W4I19-2</strain>
    </source>
</reference>
<sequence>MSTTGSADTGSGLPADGLPGWAGAVPGVSAAGRPGSAGGGSGAQVNAGGSASGRSGVPVGAGGSAGAGPRGPVGARSPAALAAGVPLSARRAADAAAGPPLDMDKLLAARLYAARVRPYLATALFALHIVESRQVPTMGVDRYWRCYVSPGFVERMPVEDLAGVWVHEVSHLLRDHHGRSDRLARQRGLTGPGERLRMNIAADCEINDDAYGDGLVEPAGAVTPGSLGLDPGELMEDYLRQFRLGPSTQRLSWLDCGSGADGREREWELGPDGADGLSEQQRDAVRFRVAQGIKGRPGSAPKQWKRWAEEAFHPPQPWRELLGAAVRSAASGPGVGEDYTYGRPARRSACLPGVVLPSLRRRPPRVCVVIDTSGSVSDAELGSALLEVAAISRAVGGRRDLVSVVPCDASAGMVHTLCRAEGIPLVGGGGTDLRTGFAKALRANPRPDAIVVLTDGQTPWPETRPSCRTVIGLFPRDRAVYNETNPDYVPDTPPAWARVVEIGTAGGGG</sequence>
<evidence type="ECO:0000259" key="3">
    <source>
        <dbReference type="Pfam" id="PF13203"/>
    </source>
</evidence>
<proteinExistence type="predicted"/>
<feature type="domain" description="VWA-like" evidence="2">
    <location>
        <begin position="366"/>
        <end position="478"/>
    </location>
</feature>
<dbReference type="Pfam" id="PF13203">
    <property type="entry name" value="DUF2201_N"/>
    <property type="match status" value="1"/>
</dbReference>
<gene>
    <name evidence="4" type="ORF">QFZ56_005344</name>
</gene>
<dbReference type="SUPFAM" id="SSF53300">
    <property type="entry name" value="vWA-like"/>
    <property type="match status" value="1"/>
</dbReference>
<dbReference type="PANTHER" id="PTHR38730">
    <property type="entry name" value="SLL7028 PROTEIN"/>
    <property type="match status" value="1"/>
</dbReference>
<organism evidence="4 5">
    <name type="scientific">Streptomyces achromogenes</name>
    <dbReference type="NCBI Taxonomy" id="67255"/>
    <lineage>
        <taxon>Bacteria</taxon>
        <taxon>Bacillati</taxon>
        <taxon>Actinomycetota</taxon>
        <taxon>Actinomycetes</taxon>
        <taxon>Kitasatosporales</taxon>
        <taxon>Streptomycetaceae</taxon>
        <taxon>Streptomyces</taxon>
    </lineage>
</organism>
<feature type="compositionally biased region" description="Gly residues" evidence="1">
    <location>
        <begin position="59"/>
        <end position="71"/>
    </location>
</feature>
<evidence type="ECO:0000313" key="5">
    <source>
        <dbReference type="Proteomes" id="UP001243364"/>
    </source>
</evidence>
<accession>A0ABU0Q898</accession>
<dbReference type="CDD" id="cd00198">
    <property type="entry name" value="vWFA"/>
    <property type="match status" value="1"/>
</dbReference>
<dbReference type="Pfam" id="PF09967">
    <property type="entry name" value="DUF2201"/>
    <property type="match status" value="1"/>
</dbReference>
<dbReference type="InterPro" id="IPR025154">
    <property type="entry name" value="Put_metallopeptidase_dom"/>
</dbReference>
<evidence type="ECO:0000256" key="1">
    <source>
        <dbReference type="SAM" id="MobiDB-lite"/>
    </source>
</evidence>
<feature type="compositionally biased region" description="Low complexity" evidence="1">
    <location>
        <begin position="43"/>
        <end position="58"/>
    </location>
</feature>